<accession>A0ABP9DPF8</accession>
<organism evidence="1 2">
    <name type="scientific">Luteimonas vadosa</name>
    <dbReference type="NCBI Taxonomy" id="1165507"/>
    <lineage>
        <taxon>Bacteria</taxon>
        <taxon>Pseudomonadati</taxon>
        <taxon>Pseudomonadota</taxon>
        <taxon>Gammaproteobacteria</taxon>
        <taxon>Lysobacterales</taxon>
        <taxon>Lysobacteraceae</taxon>
        <taxon>Luteimonas</taxon>
    </lineage>
</organism>
<keyword evidence="2" id="KW-1185">Reference proteome</keyword>
<dbReference type="Gene3D" id="3.40.50.2000">
    <property type="entry name" value="Glycogen Phosphorylase B"/>
    <property type="match status" value="1"/>
</dbReference>
<comment type="caution">
    <text evidence="1">The sequence shown here is derived from an EMBL/GenBank/DDBJ whole genome shotgun (WGS) entry which is preliminary data.</text>
</comment>
<sequence>MSALLPGSRLAPAPRDMVLNLFYREPDPDRWLPGDRYPRRLIRRLVRGKPRPGGQTRVFLNLCAGLREIGVPFRVNDFRHARRHPDEVACIIGKPFLLDVMAWRNPILFGAAVFSHPIDDPDLFKRRPVRRVLVPGPWMQRMCQPYWGDRVQAWPVGIDTDLWSPQGDVPKDTDLLLYDKVLWDRGQRERDLLEPIRSRLRKAGISFMELTYGRYRERDYREALARCRGMVFLCEHETQGIAYQQALACGVPLLAWDQGGPWRDPSYYPHRVVYGPVTSVPYWDERCGLRFSDAAEFETALEQFMAGLAQADYQPRAYVLQHLRLADRAREYSAIARAVQQEADGDG</sequence>
<protein>
    <submittedName>
        <fullName evidence="1">Glycosyltransferase</fullName>
    </submittedName>
</protein>
<reference evidence="2" key="1">
    <citation type="journal article" date="2019" name="Int. J. Syst. Evol. Microbiol.">
        <title>The Global Catalogue of Microorganisms (GCM) 10K type strain sequencing project: providing services to taxonomists for standard genome sequencing and annotation.</title>
        <authorList>
            <consortium name="The Broad Institute Genomics Platform"/>
            <consortium name="The Broad Institute Genome Sequencing Center for Infectious Disease"/>
            <person name="Wu L."/>
            <person name="Ma J."/>
        </authorList>
    </citation>
    <scope>NUCLEOTIDE SEQUENCE [LARGE SCALE GENOMIC DNA]</scope>
    <source>
        <strain evidence="2">JCM 18392</strain>
    </source>
</reference>
<dbReference type="EMBL" id="BAABJY010000001">
    <property type="protein sequence ID" value="GAA4854128.1"/>
    <property type="molecule type" value="Genomic_DNA"/>
</dbReference>
<proteinExistence type="predicted"/>
<dbReference type="SUPFAM" id="SSF53756">
    <property type="entry name" value="UDP-Glycosyltransferase/glycogen phosphorylase"/>
    <property type="match status" value="1"/>
</dbReference>
<evidence type="ECO:0000313" key="1">
    <source>
        <dbReference type="EMBL" id="GAA4854128.1"/>
    </source>
</evidence>
<dbReference type="Proteomes" id="UP001501323">
    <property type="component" value="Unassembled WGS sequence"/>
</dbReference>
<evidence type="ECO:0000313" key="2">
    <source>
        <dbReference type="Proteomes" id="UP001501323"/>
    </source>
</evidence>
<gene>
    <name evidence="1" type="ORF">GCM10023332_01740</name>
</gene>
<name>A0ABP9DPF8_9GAMM</name>